<evidence type="ECO:0000256" key="10">
    <source>
        <dbReference type="HAMAP-Rule" id="MF_00318"/>
    </source>
</evidence>
<dbReference type="NCBIfam" id="TIGR01060">
    <property type="entry name" value="eno"/>
    <property type="match status" value="1"/>
</dbReference>
<dbReference type="SUPFAM" id="SSF51604">
    <property type="entry name" value="Enolase C-terminal domain-like"/>
    <property type="match status" value="1"/>
</dbReference>
<dbReference type="Gene3D" id="3.20.20.120">
    <property type="entry name" value="Enolase-like C-terminal domain"/>
    <property type="match status" value="1"/>
</dbReference>
<dbReference type="RefSeq" id="WP_131599501.1">
    <property type="nucleotide sequence ID" value="NZ_CBDBYK010000019.1"/>
</dbReference>
<feature type="binding site" evidence="10 13">
    <location>
        <position position="346"/>
    </location>
    <ligand>
        <name>Mg(2+)</name>
        <dbReference type="ChEBI" id="CHEBI:18420"/>
    </ligand>
</feature>
<dbReference type="Proteomes" id="UP000294192">
    <property type="component" value="Unassembled WGS sequence"/>
</dbReference>
<dbReference type="SFLD" id="SFLDG00178">
    <property type="entry name" value="enolase"/>
    <property type="match status" value="1"/>
</dbReference>
<evidence type="ECO:0000256" key="5">
    <source>
        <dbReference type="ARBA" id="ARBA00022525"/>
    </source>
</evidence>
<comment type="cofactor">
    <cofactor evidence="10">
        <name>Mg(2+)</name>
        <dbReference type="ChEBI" id="CHEBI:18420"/>
    </cofactor>
    <text evidence="10">Binds a second Mg(2+) ion via substrate during catalysis.</text>
</comment>
<evidence type="ECO:0000313" key="17">
    <source>
        <dbReference type="Proteomes" id="UP000294192"/>
    </source>
</evidence>
<keyword evidence="9 10" id="KW-0456">Lyase</keyword>
<dbReference type="PROSITE" id="PS00164">
    <property type="entry name" value="ENOLASE"/>
    <property type="match status" value="1"/>
</dbReference>
<evidence type="ECO:0000259" key="15">
    <source>
        <dbReference type="SMART" id="SM01193"/>
    </source>
</evidence>
<evidence type="ECO:0000259" key="14">
    <source>
        <dbReference type="SMART" id="SM01192"/>
    </source>
</evidence>
<evidence type="ECO:0000313" key="16">
    <source>
        <dbReference type="EMBL" id="TCG10706.1"/>
    </source>
</evidence>
<keyword evidence="6 10" id="KW-0479">Metal-binding</keyword>
<evidence type="ECO:0000256" key="11">
    <source>
        <dbReference type="PIRSR" id="PIRSR001400-1"/>
    </source>
</evidence>
<evidence type="ECO:0000256" key="4">
    <source>
        <dbReference type="ARBA" id="ARBA00017068"/>
    </source>
</evidence>
<dbReference type="InterPro" id="IPR000941">
    <property type="entry name" value="Enolase"/>
</dbReference>
<feature type="binding site" evidence="10">
    <location>
        <position position="401"/>
    </location>
    <ligand>
        <name>(2R)-2-phosphoglycerate</name>
        <dbReference type="ChEBI" id="CHEBI:58289"/>
    </ligand>
</feature>
<organism evidence="16 17">
    <name type="scientific">Mycoplasma marinum</name>
    <dbReference type="NCBI Taxonomy" id="1937190"/>
    <lineage>
        <taxon>Bacteria</taxon>
        <taxon>Bacillati</taxon>
        <taxon>Mycoplasmatota</taxon>
        <taxon>Mollicutes</taxon>
        <taxon>Mycoplasmataceae</taxon>
        <taxon>Mycoplasma</taxon>
    </lineage>
</organism>
<dbReference type="GO" id="GO:0009986">
    <property type="term" value="C:cell surface"/>
    <property type="evidence" value="ECO:0007669"/>
    <property type="project" value="UniProtKB-SubCell"/>
</dbReference>
<dbReference type="HAMAP" id="MF_00318">
    <property type="entry name" value="Enolase"/>
    <property type="match status" value="1"/>
</dbReference>
<feature type="binding site" evidence="12">
    <location>
        <position position="164"/>
    </location>
    <ligand>
        <name>substrate</name>
    </ligand>
</feature>
<feature type="binding site" evidence="12">
    <location>
        <position position="319"/>
    </location>
    <ligand>
        <name>substrate</name>
    </ligand>
</feature>
<dbReference type="PANTHER" id="PTHR11902">
    <property type="entry name" value="ENOLASE"/>
    <property type="match status" value="1"/>
</dbReference>
<keyword evidence="7 10" id="KW-0460">Magnesium</keyword>
<comment type="function">
    <text evidence="10">Catalyzes the reversible conversion of 2-phosphoglycerate (2-PG) into phosphoenolpyruvate (PEP). It is essential for the degradation of carbohydrates via glycolysis.</text>
</comment>
<dbReference type="SMART" id="SM01192">
    <property type="entry name" value="Enolase_C"/>
    <property type="match status" value="1"/>
</dbReference>
<dbReference type="Gene3D" id="3.30.390.10">
    <property type="entry name" value="Enolase-like, N-terminal domain"/>
    <property type="match status" value="1"/>
</dbReference>
<dbReference type="GO" id="GO:0005576">
    <property type="term" value="C:extracellular region"/>
    <property type="evidence" value="ECO:0007669"/>
    <property type="project" value="UniProtKB-SubCell"/>
</dbReference>
<dbReference type="FunFam" id="3.30.390.10:FF:000001">
    <property type="entry name" value="Enolase"/>
    <property type="match status" value="1"/>
</dbReference>
<comment type="subcellular location">
    <subcellularLocation>
        <location evidence="10">Cytoplasm</location>
    </subcellularLocation>
    <subcellularLocation>
        <location evidence="10">Secreted</location>
    </subcellularLocation>
    <subcellularLocation>
        <location evidence="10">Cell surface</location>
    </subcellularLocation>
    <text evidence="10">Fractions of enolase are present in both the cytoplasm and on the cell surface.</text>
</comment>
<feature type="binding site" evidence="10 13">
    <location>
        <position position="255"/>
    </location>
    <ligand>
        <name>Mg(2+)</name>
        <dbReference type="ChEBI" id="CHEBI:18420"/>
    </ligand>
</feature>
<feature type="binding site" evidence="10">
    <location>
        <position position="371"/>
    </location>
    <ligand>
        <name>(2R)-2-phosphoglycerate</name>
        <dbReference type="ChEBI" id="CHEBI:58289"/>
    </ligand>
</feature>
<dbReference type="PRINTS" id="PR00148">
    <property type="entry name" value="ENOLASE"/>
</dbReference>
<proteinExistence type="inferred from homology"/>
<feature type="binding site" evidence="10">
    <location>
        <position position="422"/>
    </location>
    <ligand>
        <name>(2R)-2-phosphoglycerate</name>
        <dbReference type="ChEBI" id="CHEBI:58289"/>
    </ligand>
</feature>
<feature type="binding site" evidence="12">
    <location>
        <begin position="398"/>
        <end position="401"/>
    </location>
    <ligand>
        <name>substrate</name>
    </ligand>
</feature>
<keyword evidence="8 10" id="KW-0324">Glycolysis</keyword>
<accession>A0A4R0XJ98</accession>
<gene>
    <name evidence="10" type="primary">eno</name>
    <name evidence="16" type="ORF">C4B24_04130</name>
</gene>
<evidence type="ECO:0000256" key="6">
    <source>
        <dbReference type="ARBA" id="ARBA00022723"/>
    </source>
</evidence>
<keyword evidence="10" id="KW-0963">Cytoplasm</keyword>
<dbReference type="SFLD" id="SFLDF00002">
    <property type="entry name" value="enolase"/>
    <property type="match status" value="1"/>
</dbReference>
<feature type="binding site" evidence="10 13">
    <location>
        <position position="319"/>
    </location>
    <ligand>
        <name>Mg(2+)</name>
        <dbReference type="ChEBI" id="CHEBI:18420"/>
    </ligand>
</feature>
<evidence type="ECO:0000256" key="2">
    <source>
        <dbReference type="ARBA" id="ARBA00009604"/>
    </source>
</evidence>
<keyword evidence="17" id="KW-1185">Reference proteome</keyword>
<feature type="binding site" evidence="12">
    <location>
        <position position="422"/>
    </location>
    <ligand>
        <name>substrate</name>
    </ligand>
</feature>
<evidence type="ECO:0000256" key="7">
    <source>
        <dbReference type="ARBA" id="ARBA00022842"/>
    </source>
</evidence>
<dbReference type="CDD" id="cd03313">
    <property type="entry name" value="enolase"/>
    <property type="match status" value="1"/>
</dbReference>
<name>A0A4R0XJ98_9MOLU</name>
<dbReference type="SFLD" id="SFLDS00001">
    <property type="entry name" value="Enolase"/>
    <property type="match status" value="1"/>
</dbReference>
<dbReference type="EMBL" id="PSZO01000024">
    <property type="protein sequence ID" value="TCG10706.1"/>
    <property type="molecule type" value="Genomic_DNA"/>
</dbReference>
<comment type="pathway">
    <text evidence="1 10">Carbohydrate degradation; glycolysis; pyruvate from D-glyceraldehyde 3-phosphate: step 4/5.</text>
</comment>
<dbReference type="GO" id="GO:0006096">
    <property type="term" value="P:glycolytic process"/>
    <property type="evidence" value="ECO:0007669"/>
    <property type="project" value="UniProtKB-UniRule"/>
</dbReference>
<evidence type="ECO:0000256" key="1">
    <source>
        <dbReference type="ARBA" id="ARBA00005031"/>
    </source>
</evidence>
<dbReference type="PANTHER" id="PTHR11902:SF1">
    <property type="entry name" value="ENOLASE"/>
    <property type="match status" value="1"/>
</dbReference>
<dbReference type="UniPathway" id="UPA00109">
    <property type="reaction ID" value="UER00187"/>
</dbReference>
<feature type="domain" description="Enolase C-terminal TIM barrel" evidence="14">
    <location>
        <begin position="148"/>
        <end position="459"/>
    </location>
</feature>
<evidence type="ECO:0000256" key="12">
    <source>
        <dbReference type="PIRSR" id="PIRSR001400-2"/>
    </source>
</evidence>
<dbReference type="OrthoDB" id="9804716at2"/>
<dbReference type="Pfam" id="PF00113">
    <property type="entry name" value="Enolase_C"/>
    <property type="match status" value="1"/>
</dbReference>
<feature type="binding site" evidence="12">
    <location>
        <position position="173"/>
    </location>
    <ligand>
        <name>substrate</name>
    </ligand>
</feature>
<dbReference type="GO" id="GO:0000015">
    <property type="term" value="C:phosphopyruvate hydratase complex"/>
    <property type="evidence" value="ECO:0007669"/>
    <property type="project" value="InterPro"/>
</dbReference>
<dbReference type="SUPFAM" id="SSF54826">
    <property type="entry name" value="Enolase N-terminal domain-like"/>
    <property type="match status" value="1"/>
</dbReference>
<dbReference type="InterPro" id="IPR020811">
    <property type="entry name" value="Enolase_N"/>
</dbReference>
<dbReference type="GO" id="GO:0000287">
    <property type="term" value="F:magnesium ion binding"/>
    <property type="evidence" value="ECO:0007669"/>
    <property type="project" value="UniProtKB-UniRule"/>
</dbReference>
<feature type="active site" description="Proton donor" evidence="10 11">
    <location>
        <position position="214"/>
    </location>
</feature>
<dbReference type="EC" id="4.2.1.11" evidence="3 10"/>
<dbReference type="InterPro" id="IPR036849">
    <property type="entry name" value="Enolase-like_C_sf"/>
</dbReference>
<feature type="domain" description="Enolase N-terminal" evidence="15">
    <location>
        <begin position="4"/>
        <end position="143"/>
    </location>
</feature>
<dbReference type="PIRSF" id="PIRSF001400">
    <property type="entry name" value="Enolase"/>
    <property type="match status" value="1"/>
</dbReference>
<protein>
    <recommendedName>
        <fullName evidence="4 10">Enolase</fullName>
        <ecNumber evidence="3 10">4.2.1.11</ecNumber>
    </recommendedName>
    <alternativeName>
        <fullName evidence="10">2-phospho-D-glycerate hydro-lyase</fullName>
    </alternativeName>
    <alternativeName>
        <fullName evidence="10">2-phosphoglycerate dehydratase</fullName>
    </alternativeName>
</protein>
<dbReference type="Pfam" id="PF03952">
    <property type="entry name" value="Enolase_N"/>
    <property type="match status" value="1"/>
</dbReference>
<feature type="binding site" evidence="12">
    <location>
        <position position="346"/>
    </location>
    <ligand>
        <name>substrate</name>
    </ligand>
</feature>
<evidence type="ECO:0000256" key="8">
    <source>
        <dbReference type="ARBA" id="ARBA00023152"/>
    </source>
</evidence>
<comment type="catalytic activity">
    <reaction evidence="10">
        <text>(2R)-2-phosphoglycerate = phosphoenolpyruvate + H2O</text>
        <dbReference type="Rhea" id="RHEA:10164"/>
        <dbReference type="ChEBI" id="CHEBI:15377"/>
        <dbReference type="ChEBI" id="CHEBI:58289"/>
        <dbReference type="ChEBI" id="CHEBI:58702"/>
        <dbReference type="EC" id="4.2.1.11"/>
    </reaction>
</comment>
<comment type="caution">
    <text evidence="16">The sequence shown here is derived from an EMBL/GenBank/DDBJ whole genome shotgun (WGS) entry which is preliminary data.</text>
</comment>
<evidence type="ECO:0000256" key="3">
    <source>
        <dbReference type="ARBA" id="ARBA00012058"/>
    </source>
</evidence>
<evidence type="ECO:0000256" key="13">
    <source>
        <dbReference type="PIRSR" id="PIRSR001400-3"/>
    </source>
</evidence>
<feature type="binding site" evidence="10">
    <location>
        <position position="172"/>
    </location>
    <ligand>
        <name>(2R)-2-phosphoglycerate</name>
        <dbReference type="ChEBI" id="CHEBI:58289"/>
    </ligand>
</feature>
<dbReference type="InterPro" id="IPR029017">
    <property type="entry name" value="Enolase-like_N"/>
</dbReference>
<dbReference type="InterPro" id="IPR020810">
    <property type="entry name" value="Enolase_C"/>
</dbReference>
<dbReference type="GO" id="GO:0004634">
    <property type="term" value="F:phosphopyruvate hydratase activity"/>
    <property type="evidence" value="ECO:0007669"/>
    <property type="project" value="UniProtKB-UniRule"/>
</dbReference>
<reference evidence="16 17" key="1">
    <citation type="submission" date="2018-02" db="EMBL/GenBank/DDBJ databases">
        <title>Mycoplasma marinum and Mycoplasma todarodis sp. nov., moderately halophilic and psychrotolerant mycoplasmas isolated from cephalopods.</title>
        <authorList>
            <person name="Viver T."/>
        </authorList>
    </citation>
    <scope>NUCLEOTIDE SEQUENCE [LARGE SCALE GENOMIC DNA]</scope>
    <source>
        <strain evidence="16 17">PE</strain>
    </source>
</reference>
<comment type="similarity">
    <text evidence="2 10">Belongs to the enolase family.</text>
</comment>
<keyword evidence="16" id="KW-0670">Pyruvate</keyword>
<feature type="active site" description="Proton acceptor" evidence="10 11">
    <location>
        <position position="371"/>
    </location>
</feature>
<feature type="binding site" evidence="10">
    <location>
        <position position="400"/>
    </location>
    <ligand>
        <name>(2R)-2-phosphoglycerate</name>
        <dbReference type="ChEBI" id="CHEBI:58289"/>
    </ligand>
</feature>
<evidence type="ECO:0000256" key="9">
    <source>
        <dbReference type="ARBA" id="ARBA00023239"/>
    </source>
</evidence>
<dbReference type="AlphaFoldDB" id="A0A4R0XJ98"/>
<comment type="cofactor">
    <cofactor evidence="13">
        <name>Mg(2+)</name>
        <dbReference type="ChEBI" id="CHEBI:18420"/>
    </cofactor>
    <text evidence="13">Mg(2+) is required for catalysis and for stabilizing the dimer.</text>
</comment>
<dbReference type="SMART" id="SM01193">
    <property type="entry name" value="Enolase_N"/>
    <property type="match status" value="1"/>
</dbReference>
<keyword evidence="5 10" id="KW-0964">Secreted</keyword>
<dbReference type="InterPro" id="IPR020809">
    <property type="entry name" value="Enolase_CS"/>
</dbReference>
<sequence length="464" mass="49567">MSAISNIHAREVLDSRGNPTIQVEVTTELGGYGSAMVPSGASTGILEANELRDGSVKGASKALKDAWFGGKGVMTAVNNVNNKITPSLVGIEVTEQRLIDMTMIKLDGTKNKSKLGANAILGVSLAVLKAAADELDLPLYKYIGGTNARKLPVPMLNVINGGEHASNTIDFQEFMIMPVGATTLKEALQMANKTFHTLAKLLKKAGHGTQVGDEGGFAPNLKSHEEALEFLVEAIKEAGYKPATKGTGAIAIAMDPASSELYDEKTGIYTFGKLKAAIESKQKGFTSAAMNKTKVEFTTEEMVDYLGKLVKKFPIISIEDGLAETDWAGFEAMNSKMGNKLQVMGDDLFVTNAAILKKGIKANSANSILIKLNQIGSVSETMDTIELAHKAGFTCVVSHRSGETEDTTIADLAVGLNTGQIKTGSMSRSDRIAKYNRLLAIEEQLGVTAEFDGEKTFHNLKRNV</sequence>